<dbReference type="Pfam" id="PF20259">
    <property type="entry name" value="tRNA_Me_trans_M"/>
    <property type="match status" value="1"/>
</dbReference>
<comment type="catalytic activity">
    <reaction evidence="8 9">
        <text>S-sulfanyl-L-cysteinyl-[protein] + uridine(34) in tRNA + AH2 + ATP = 2-thiouridine(34) in tRNA + L-cysteinyl-[protein] + A + AMP + diphosphate + H(+)</text>
        <dbReference type="Rhea" id="RHEA:47032"/>
        <dbReference type="Rhea" id="RHEA-COMP:10131"/>
        <dbReference type="Rhea" id="RHEA-COMP:11726"/>
        <dbReference type="Rhea" id="RHEA-COMP:11727"/>
        <dbReference type="Rhea" id="RHEA-COMP:11728"/>
        <dbReference type="ChEBI" id="CHEBI:13193"/>
        <dbReference type="ChEBI" id="CHEBI:15378"/>
        <dbReference type="ChEBI" id="CHEBI:17499"/>
        <dbReference type="ChEBI" id="CHEBI:29950"/>
        <dbReference type="ChEBI" id="CHEBI:30616"/>
        <dbReference type="ChEBI" id="CHEBI:33019"/>
        <dbReference type="ChEBI" id="CHEBI:61963"/>
        <dbReference type="ChEBI" id="CHEBI:65315"/>
        <dbReference type="ChEBI" id="CHEBI:87170"/>
        <dbReference type="ChEBI" id="CHEBI:456215"/>
        <dbReference type="EC" id="2.8.1.13"/>
    </reaction>
</comment>
<feature type="binding site" evidence="9">
    <location>
        <begin position="17"/>
        <end position="24"/>
    </location>
    <ligand>
        <name>ATP</name>
        <dbReference type="ChEBI" id="CHEBI:30616"/>
    </ligand>
</feature>
<reference evidence="12 13" key="1">
    <citation type="journal article" date="2016" name="Nat. Commun.">
        <title>Thousands of microbial genomes shed light on interconnected biogeochemical processes in an aquifer system.</title>
        <authorList>
            <person name="Anantharaman K."/>
            <person name="Brown C.T."/>
            <person name="Hug L.A."/>
            <person name="Sharon I."/>
            <person name="Castelle C.J."/>
            <person name="Probst A.J."/>
            <person name="Thomas B.C."/>
            <person name="Singh A."/>
            <person name="Wilkins M.J."/>
            <person name="Karaoz U."/>
            <person name="Brodie E.L."/>
            <person name="Williams K.H."/>
            <person name="Hubbard S.S."/>
            <person name="Banfield J.F."/>
        </authorList>
    </citation>
    <scope>NUCLEOTIDE SEQUENCE [LARGE SCALE GENOMIC DNA]</scope>
</reference>
<dbReference type="InterPro" id="IPR004506">
    <property type="entry name" value="MnmA-like"/>
</dbReference>
<feature type="domain" description="tRNA-specific 2-thiouridylase MnmA-like C-terminal" evidence="10">
    <location>
        <begin position="287"/>
        <end position="358"/>
    </location>
</feature>
<dbReference type="Pfam" id="PF03054">
    <property type="entry name" value="tRNA_Me_trans"/>
    <property type="match status" value="1"/>
</dbReference>
<feature type="active site" description="Nucleophile" evidence="9">
    <location>
        <position position="106"/>
    </location>
</feature>
<feature type="binding site" evidence="9">
    <location>
        <position position="43"/>
    </location>
    <ligand>
        <name>ATP</name>
        <dbReference type="ChEBI" id="CHEBI:30616"/>
    </ligand>
</feature>
<dbReference type="InterPro" id="IPR046884">
    <property type="entry name" value="MnmA-like_central"/>
</dbReference>
<evidence type="ECO:0000256" key="1">
    <source>
        <dbReference type="ARBA" id="ARBA00022555"/>
    </source>
</evidence>
<dbReference type="PANTHER" id="PTHR11933">
    <property type="entry name" value="TRNA 5-METHYLAMINOMETHYL-2-THIOURIDYLATE -METHYLTRANSFERASE"/>
    <property type="match status" value="1"/>
</dbReference>
<dbReference type="Pfam" id="PF20258">
    <property type="entry name" value="tRNA_Me_trans_C"/>
    <property type="match status" value="1"/>
</dbReference>
<dbReference type="AlphaFoldDB" id="A0A1F6F0D2"/>
<feature type="active site" description="Cysteine persulfide intermediate" evidence="9">
    <location>
        <position position="204"/>
    </location>
</feature>
<evidence type="ECO:0000256" key="6">
    <source>
        <dbReference type="ARBA" id="ARBA00022884"/>
    </source>
</evidence>
<gene>
    <name evidence="9" type="primary">mnmA</name>
    <name evidence="12" type="ORF">A3A39_01830</name>
</gene>
<keyword evidence="9" id="KW-0963">Cytoplasm</keyword>
<feature type="site" description="Interaction with tRNA" evidence="9">
    <location>
        <position position="342"/>
    </location>
</feature>
<dbReference type="NCBIfam" id="NF001138">
    <property type="entry name" value="PRK00143.1"/>
    <property type="match status" value="1"/>
</dbReference>
<keyword evidence="6 9" id="KW-0694">RNA-binding</keyword>
<evidence type="ECO:0000256" key="3">
    <source>
        <dbReference type="ARBA" id="ARBA00022694"/>
    </source>
</evidence>
<comment type="subcellular location">
    <subcellularLocation>
        <location evidence="9">Cytoplasm</location>
    </subcellularLocation>
</comment>
<evidence type="ECO:0000313" key="12">
    <source>
        <dbReference type="EMBL" id="OGG79306.1"/>
    </source>
</evidence>
<dbReference type="InterPro" id="IPR014729">
    <property type="entry name" value="Rossmann-like_a/b/a_fold"/>
</dbReference>
<feature type="region of interest" description="Interaction with tRNA" evidence="9">
    <location>
        <begin position="154"/>
        <end position="156"/>
    </location>
</feature>
<dbReference type="GO" id="GO:0000049">
    <property type="term" value="F:tRNA binding"/>
    <property type="evidence" value="ECO:0007669"/>
    <property type="project" value="UniProtKB-KW"/>
</dbReference>
<feature type="region of interest" description="Interaction with target base in tRNA" evidence="9">
    <location>
        <begin position="101"/>
        <end position="103"/>
    </location>
</feature>
<evidence type="ECO:0000256" key="4">
    <source>
        <dbReference type="ARBA" id="ARBA00022741"/>
    </source>
</evidence>
<dbReference type="Proteomes" id="UP000177372">
    <property type="component" value="Unassembled WGS sequence"/>
</dbReference>
<dbReference type="Gene3D" id="3.40.50.620">
    <property type="entry name" value="HUPs"/>
    <property type="match status" value="1"/>
</dbReference>
<sequence>MATGQAGGVERKKVFVGLSGGVDSAVSAALLKQQGHSVVGCFIKIWQPEFIECTWREDRLDAMRVAAALGIPFREVDFSDEYKREVVDSMVADYARGITPNPDVLCNRAIKFGHFFKWAWAEGADSIATGHYARALYERLRKSFILKRGKDSNKDQSYFLWQLGEQELSRTLFPIGDLKKREVRVLARKLGLPNAGKPDSQGLCFVGDVSMDEFLARFISVTPGDVLDMAGRTIGTHKGAALYTVGQRHGFTTKTSSGEGAHYVVSVDIPTNAITVSPDRSDAAQKEVSMREVNWIGDEPSFPLEAMVQARYRETPVSANLHYDGKTMRVIFTDPHIVSPGQSLVVYLGERCLGGGVIQIVNS</sequence>
<evidence type="ECO:0000256" key="2">
    <source>
        <dbReference type="ARBA" id="ARBA00022679"/>
    </source>
</evidence>
<feature type="site" description="Interaction with tRNA" evidence="9">
    <location>
        <position position="131"/>
    </location>
</feature>
<comment type="function">
    <text evidence="9">Catalyzes the 2-thiolation of uridine at the wobble position (U34) of tRNA, leading to the formation of s(2)U34.</text>
</comment>
<dbReference type="EMBL" id="MFLZ01000032">
    <property type="protein sequence ID" value="OGG79306.1"/>
    <property type="molecule type" value="Genomic_DNA"/>
</dbReference>
<dbReference type="Gene3D" id="2.30.30.280">
    <property type="entry name" value="Adenine nucleotide alpha hydrolases-like domains"/>
    <property type="match status" value="1"/>
</dbReference>
<name>A0A1F6F0D2_9BACT</name>
<evidence type="ECO:0000256" key="5">
    <source>
        <dbReference type="ARBA" id="ARBA00022840"/>
    </source>
</evidence>
<keyword evidence="5 9" id="KW-0067">ATP-binding</keyword>
<feature type="binding site" evidence="9">
    <location>
        <position position="130"/>
    </location>
    <ligand>
        <name>ATP</name>
        <dbReference type="ChEBI" id="CHEBI:30616"/>
    </ligand>
</feature>
<dbReference type="GO" id="GO:0005737">
    <property type="term" value="C:cytoplasm"/>
    <property type="evidence" value="ECO:0007669"/>
    <property type="project" value="UniProtKB-SubCell"/>
</dbReference>
<dbReference type="PANTHER" id="PTHR11933:SF5">
    <property type="entry name" value="MITOCHONDRIAL TRNA-SPECIFIC 2-THIOURIDYLASE 1"/>
    <property type="match status" value="1"/>
</dbReference>
<comment type="caution">
    <text evidence="12">The sequence shown here is derived from an EMBL/GenBank/DDBJ whole genome shotgun (WGS) entry which is preliminary data.</text>
</comment>
<dbReference type="InterPro" id="IPR023382">
    <property type="entry name" value="MnmA-like_central_sf"/>
</dbReference>
<organism evidence="12 13">
    <name type="scientific">Candidatus Kaiserbacteria bacterium RIFCSPLOWO2_01_FULL_54_13</name>
    <dbReference type="NCBI Taxonomy" id="1798512"/>
    <lineage>
        <taxon>Bacteria</taxon>
        <taxon>Candidatus Kaiseribacteriota</taxon>
    </lineage>
</organism>
<evidence type="ECO:0000259" key="11">
    <source>
        <dbReference type="Pfam" id="PF20259"/>
    </source>
</evidence>
<dbReference type="GO" id="GO:0103016">
    <property type="term" value="F:tRNA-uridine 2-sulfurtransferase activity"/>
    <property type="evidence" value="ECO:0007669"/>
    <property type="project" value="UniProtKB-EC"/>
</dbReference>
<dbReference type="NCBIfam" id="TIGR00420">
    <property type="entry name" value="trmU"/>
    <property type="match status" value="1"/>
</dbReference>
<evidence type="ECO:0000256" key="9">
    <source>
        <dbReference type="HAMAP-Rule" id="MF_00144"/>
    </source>
</evidence>
<dbReference type="GO" id="GO:0002143">
    <property type="term" value="P:tRNA wobble position uridine thiolation"/>
    <property type="evidence" value="ECO:0007669"/>
    <property type="project" value="TreeGrafter"/>
</dbReference>
<dbReference type="SUPFAM" id="SSF52402">
    <property type="entry name" value="Adenine nucleotide alpha hydrolases-like"/>
    <property type="match status" value="1"/>
</dbReference>
<comment type="caution">
    <text evidence="9">Lacks conserved residue(s) required for the propagation of feature annotation.</text>
</comment>
<dbReference type="EC" id="2.8.1.13" evidence="9"/>
<evidence type="ECO:0000256" key="7">
    <source>
        <dbReference type="ARBA" id="ARBA00023157"/>
    </source>
</evidence>
<evidence type="ECO:0000313" key="13">
    <source>
        <dbReference type="Proteomes" id="UP000177372"/>
    </source>
</evidence>
<dbReference type="InterPro" id="IPR046885">
    <property type="entry name" value="MnmA-like_C"/>
</dbReference>
<keyword evidence="2 9" id="KW-0808">Transferase</keyword>
<accession>A0A1F6F0D2</accession>
<evidence type="ECO:0000259" key="10">
    <source>
        <dbReference type="Pfam" id="PF20258"/>
    </source>
</evidence>
<proteinExistence type="inferred from homology"/>
<dbReference type="HAMAP" id="MF_00144">
    <property type="entry name" value="tRNA_thiouridyl_MnmA"/>
    <property type="match status" value="1"/>
</dbReference>
<keyword evidence="3 9" id="KW-0819">tRNA processing</keyword>
<dbReference type="Gene3D" id="2.40.30.10">
    <property type="entry name" value="Translation factors"/>
    <property type="match status" value="1"/>
</dbReference>
<dbReference type="CDD" id="cd01998">
    <property type="entry name" value="MnmA_TRMU-like"/>
    <property type="match status" value="1"/>
</dbReference>
<feature type="region of interest" description="Interaction with tRNA" evidence="9">
    <location>
        <begin position="311"/>
        <end position="312"/>
    </location>
</feature>
<keyword evidence="7" id="KW-1015">Disulfide bond</keyword>
<keyword evidence="1 9" id="KW-0820">tRNA-binding</keyword>
<protein>
    <recommendedName>
        <fullName evidence="9">tRNA-specific 2-thiouridylase MnmA</fullName>
        <ecNumber evidence="9">2.8.1.13</ecNumber>
    </recommendedName>
</protein>
<dbReference type="STRING" id="1798512.A3A39_01830"/>
<comment type="similarity">
    <text evidence="9">Belongs to the MnmA/TRMU family.</text>
</comment>
<keyword evidence="4 9" id="KW-0547">Nucleotide-binding</keyword>
<evidence type="ECO:0000256" key="8">
    <source>
        <dbReference type="ARBA" id="ARBA00051542"/>
    </source>
</evidence>
<feature type="domain" description="tRNA-specific 2-thiouridylase MnmA-like central" evidence="11">
    <location>
        <begin position="213"/>
        <end position="277"/>
    </location>
</feature>
<dbReference type="GO" id="GO:0005524">
    <property type="term" value="F:ATP binding"/>
    <property type="evidence" value="ECO:0007669"/>
    <property type="project" value="UniProtKB-KW"/>
</dbReference>